<protein>
    <submittedName>
        <fullName evidence="2">Uncharacterized protein</fullName>
    </submittedName>
</protein>
<evidence type="ECO:0000313" key="2">
    <source>
        <dbReference type="EMBL" id="KAK7024196.1"/>
    </source>
</evidence>
<dbReference type="EMBL" id="JAYKXP010000130">
    <property type="protein sequence ID" value="KAK7024196.1"/>
    <property type="molecule type" value="Genomic_DNA"/>
</dbReference>
<organism evidence="2 3">
    <name type="scientific">Paramarasmius palmivorus</name>
    <dbReference type="NCBI Taxonomy" id="297713"/>
    <lineage>
        <taxon>Eukaryota</taxon>
        <taxon>Fungi</taxon>
        <taxon>Dikarya</taxon>
        <taxon>Basidiomycota</taxon>
        <taxon>Agaricomycotina</taxon>
        <taxon>Agaricomycetes</taxon>
        <taxon>Agaricomycetidae</taxon>
        <taxon>Agaricales</taxon>
        <taxon>Marasmiineae</taxon>
        <taxon>Marasmiaceae</taxon>
        <taxon>Paramarasmius</taxon>
    </lineage>
</organism>
<gene>
    <name evidence="2" type="ORF">VNI00_016504</name>
</gene>
<keyword evidence="3" id="KW-1185">Reference proteome</keyword>
<comment type="caution">
    <text evidence="2">The sequence shown here is derived from an EMBL/GenBank/DDBJ whole genome shotgun (WGS) entry which is preliminary data.</text>
</comment>
<proteinExistence type="predicted"/>
<sequence>MVSAKSKKGKSKAPPPPQVQRIHVEKVHRTAAFLKVEALTQDGRRVRQRVVKVSGLSPVKKRTGTVNVPQFDSMMMDIDERVDDLVLGEQGLFVNAGVDTVEDEGNIEIGGMEKQGQNHAEGELGKTMADWRPMARDFLEELMKLEGRPEEHHEVCWTCKTFNDTLYRCRDCIQSTVYRFSKKTRISSAVLLY</sequence>
<dbReference type="Proteomes" id="UP001383192">
    <property type="component" value="Unassembled WGS sequence"/>
</dbReference>
<reference evidence="2 3" key="1">
    <citation type="submission" date="2024-01" db="EMBL/GenBank/DDBJ databases">
        <title>A draft genome for a cacao thread blight-causing isolate of Paramarasmius palmivorus.</title>
        <authorList>
            <person name="Baruah I.K."/>
            <person name="Bukari Y."/>
            <person name="Amoako-Attah I."/>
            <person name="Meinhardt L.W."/>
            <person name="Bailey B.A."/>
            <person name="Cohen S.P."/>
        </authorList>
    </citation>
    <scope>NUCLEOTIDE SEQUENCE [LARGE SCALE GENOMIC DNA]</scope>
    <source>
        <strain evidence="2 3">GH-12</strain>
    </source>
</reference>
<dbReference type="AlphaFoldDB" id="A0AAW0BFU3"/>
<name>A0AAW0BFU3_9AGAR</name>
<evidence type="ECO:0000313" key="3">
    <source>
        <dbReference type="Proteomes" id="UP001383192"/>
    </source>
</evidence>
<feature type="compositionally biased region" description="Basic residues" evidence="1">
    <location>
        <begin position="1"/>
        <end position="11"/>
    </location>
</feature>
<accession>A0AAW0BFU3</accession>
<evidence type="ECO:0000256" key="1">
    <source>
        <dbReference type="SAM" id="MobiDB-lite"/>
    </source>
</evidence>
<feature type="region of interest" description="Disordered" evidence="1">
    <location>
        <begin position="1"/>
        <end position="20"/>
    </location>
</feature>